<dbReference type="InParanoid" id="K1RXQ2"/>
<dbReference type="HOGENOM" id="CLU_2690242_0_0_1"/>
<organism evidence="1">
    <name type="scientific">Magallana gigas</name>
    <name type="common">Pacific oyster</name>
    <name type="synonym">Crassostrea gigas</name>
    <dbReference type="NCBI Taxonomy" id="29159"/>
    <lineage>
        <taxon>Eukaryota</taxon>
        <taxon>Metazoa</taxon>
        <taxon>Spiralia</taxon>
        <taxon>Lophotrochozoa</taxon>
        <taxon>Mollusca</taxon>
        <taxon>Bivalvia</taxon>
        <taxon>Autobranchia</taxon>
        <taxon>Pteriomorphia</taxon>
        <taxon>Ostreida</taxon>
        <taxon>Ostreoidea</taxon>
        <taxon>Ostreidae</taxon>
        <taxon>Magallana</taxon>
    </lineage>
</organism>
<accession>K1RXQ2</accession>
<gene>
    <name evidence="1" type="ORF">CGI_10025344</name>
</gene>
<evidence type="ECO:0000313" key="1">
    <source>
        <dbReference type="EMBL" id="EKC39791.1"/>
    </source>
</evidence>
<reference evidence="1" key="1">
    <citation type="journal article" date="2012" name="Nature">
        <title>The oyster genome reveals stress adaptation and complexity of shell formation.</title>
        <authorList>
            <person name="Zhang G."/>
            <person name="Fang X."/>
            <person name="Guo X."/>
            <person name="Li L."/>
            <person name="Luo R."/>
            <person name="Xu F."/>
            <person name="Yang P."/>
            <person name="Zhang L."/>
            <person name="Wang X."/>
            <person name="Qi H."/>
            <person name="Xiong Z."/>
            <person name="Que H."/>
            <person name="Xie Y."/>
            <person name="Holland P.W."/>
            <person name="Paps J."/>
            <person name="Zhu Y."/>
            <person name="Wu F."/>
            <person name="Chen Y."/>
            <person name="Wang J."/>
            <person name="Peng C."/>
            <person name="Meng J."/>
            <person name="Yang L."/>
            <person name="Liu J."/>
            <person name="Wen B."/>
            <person name="Zhang N."/>
            <person name="Huang Z."/>
            <person name="Zhu Q."/>
            <person name="Feng Y."/>
            <person name="Mount A."/>
            <person name="Hedgecock D."/>
            <person name="Xu Z."/>
            <person name="Liu Y."/>
            <person name="Domazet-Loso T."/>
            <person name="Du Y."/>
            <person name="Sun X."/>
            <person name="Zhang S."/>
            <person name="Liu B."/>
            <person name="Cheng P."/>
            <person name="Jiang X."/>
            <person name="Li J."/>
            <person name="Fan D."/>
            <person name="Wang W."/>
            <person name="Fu W."/>
            <person name="Wang T."/>
            <person name="Wang B."/>
            <person name="Zhang J."/>
            <person name="Peng Z."/>
            <person name="Li Y."/>
            <person name="Li N."/>
            <person name="Wang J."/>
            <person name="Chen M."/>
            <person name="He Y."/>
            <person name="Tan F."/>
            <person name="Song X."/>
            <person name="Zheng Q."/>
            <person name="Huang R."/>
            <person name="Yang H."/>
            <person name="Du X."/>
            <person name="Chen L."/>
            <person name="Yang M."/>
            <person name="Gaffney P.M."/>
            <person name="Wang S."/>
            <person name="Luo L."/>
            <person name="She Z."/>
            <person name="Ming Y."/>
            <person name="Huang W."/>
            <person name="Zhang S."/>
            <person name="Huang B."/>
            <person name="Zhang Y."/>
            <person name="Qu T."/>
            <person name="Ni P."/>
            <person name="Miao G."/>
            <person name="Wang J."/>
            <person name="Wang Q."/>
            <person name="Steinberg C.E."/>
            <person name="Wang H."/>
            <person name="Li N."/>
            <person name="Qian L."/>
            <person name="Zhang G."/>
            <person name="Li Y."/>
            <person name="Yang H."/>
            <person name="Liu X."/>
            <person name="Wang J."/>
            <person name="Yin Y."/>
            <person name="Wang J."/>
        </authorList>
    </citation>
    <scope>NUCLEOTIDE SEQUENCE [LARGE SCALE GENOMIC DNA]</scope>
    <source>
        <strain evidence="1">05x7-T-G4-1.051#20</strain>
    </source>
</reference>
<proteinExistence type="predicted"/>
<name>K1RXQ2_MAGGI</name>
<sequence>MTGEGSLWAHVGDITRLIYARGRLQIWTPPTVPFPRVREFVVTTPPNVQMNPTDPGTYVRRAPHSQIVDKFFAE</sequence>
<protein>
    <submittedName>
        <fullName evidence="1">Uncharacterized protein</fullName>
    </submittedName>
</protein>
<dbReference type="AlphaFoldDB" id="K1RXQ2"/>
<dbReference type="EMBL" id="JH818024">
    <property type="protein sequence ID" value="EKC39791.1"/>
    <property type="molecule type" value="Genomic_DNA"/>
</dbReference>